<accession>A0A197KH30</accession>
<sequence length="166" mass="19040">MKLQGGLCLVSRLRRLERLQLYFPHCGCEKEELSWLCPSGRTAEERAKRRSIVEGWDQLLQEEAVLEEGRLKNSTGAHGMILGDGAEDVELMDKMKNLGLLRDIKDMLEEMNREDFVCLPDLRRLSCCGEFEQSPERVLRSVFVESLQRNLGRFSQVGAYFNSGKN</sequence>
<evidence type="ECO:0000313" key="2">
    <source>
        <dbReference type="Proteomes" id="UP000078512"/>
    </source>
</evidence>
<proteinExistence type="predicted"/>
<feature type="non-terminal residue" evidence="1">
    <location>
        <position position="166"/>
    </location>
</feature>
<organism evidence="1 2">
    <name type="scientific">Linnemannia elongata AG-77</name>
    <dbReference type="NCBI Taxonomy" id="1314771"/>
    <lineage>
        <taxon>Eukaryota</taxon>
        <taxon>Fungi</taxon>
        <taxon>Fungi incertae sedis</taxon>
        <taxon>Mucoromycota</taxon>
        <taxon>Mortierellomycotina</taxon>
        <taxon>Mortierellomycetes</taxon>
        <taxon>Mortierellales</taxon>
        <taxon>Mortierellaceae</taxon>
        <taxon>Linnemannia</taxon>
    </lineage>
</organism>
<evidence type="ECO:0000313" key="1">
    <source>
        <dbReference type="EMBL" id="OAQ36845.1"/>
    </source>
</evidence>
<dbReference type="OrthoDB" id="2434114at2759"/>
<protein>
    <submittedName>
        <fullName evidence="1">Uncharacterized protein</fullName>
    </submittedName>
</protein>
<reference evidence="1 2" key="1">
    <citation type="submission" date="2016-05" db="EMBL/GenBank/DDBJ databases">
        <title>Genome sequencing reveals origins of a unique bacterial endosymbiosis in the earliest lineages of terrestrial Fungi.</title>
        <authorList>
            <consortium name="DOE Joint Genome Institute"/>
            <person name="Uehling J."/>
            <person name="Gryganskyi A."/>
            <person name="Hameed K."/>
            <person name="Tschaplinski T."/>
            <person name="Misztal P."/>
            <person name="Wu S."/>
            <person name="Desiro A."/>
            <person name="Vande Pol N."/>
            <person name="Du Z.-Y."/>
            <person name="Zienkiewicz A."/>
            <person name="Zienkiewicz K."/>
            <person name="Morin E."/>
            <person name="Tisserant E."/>
            <person name="Splivallo R."/>
            <person name="Hainaut M."/>
            <person name="Henrissat B."/>
            <person name="Ohm R."/>
            <person name="Kuo A."/>
            <person name="Yan J."/>
            <person name="Lipzen A."/>
            <person name="Nolan M."/>
            <person name="Labutti K."/>
            <person name="Barry K."/>
            <person name="Goldstein A."/>
            <person name="Labbe J."/>
            <person name="Schadt C."/>
            <person name="Tuskan G."/>
            <person name="Grigoriev I."/>
            <person name="Martin F."/>
            <person name="Vilgalys R."/>
            <person name="Bonito G."/>
        </authorList>
    </citation>
    <scope>NUCLEOTIDE SEQUENCE [LARGE SCALE GENOMIC DNA]</scope>
    <source>
        <strain evidence="1 2">AG-77</strain>
    </source>
</reference>
<keyword evidence="2" id="KW-1185">Reference proteome</keyword>
<name>A0A197KH30_9FUNG</name>
<dbReference type="EMBL" id="KV442011">
    <property type="protein sequence ID" value="OAQ36845.1"/>
    <property type="molecule type" value="Genomic_DNA"/>
</dbReference>
<gene>
    <name evidence="1" type="ORF">K457DRAFT_131974</name>
</gene>
<dbReference type="AlphaFoldDB" id="A0A197KH30"/>
<dbReference type="Proteomes" id="UP000078512">
    <property type="component" value="Unassembled WGS sequence"/>
</dbReference>